<accession>A0A227NHI3</accession>
<reference evidence="1 2" key="1">
    <citation type="submission" date="2016-11" db="EMBL/GenBank/DDBJ databases">
        <title>Whole genomes of Flavobacteriaceae.</title>
        <authorList>
            <person name="Stine C."/>
            <person name="Li C."/>
            <person name="Tadesse D."/>
        </authorList>
    </citation>
    <scope>NUCLEOTIDE SEQUENCE [LARGE SCALE GENOMIC DNA]</scope>
    <source>
        <strain evidence="1 2">DSM 24704</strain>
    </source>
</reference>
<comment type="caution">
    <text evidence="1">The sequence shown here is derived from an EMBL/GenBank/DDBJ whole genome shotgun (WGS) entry which is preliminary data.</text>
</comment>
<name>A0A227NHI3_9FLAO</name>
<gene>
    <name evidence="1" type="ORF">B0A64_23995</name>
</gene>
<evidence type="ECO:0008006" key="3">
    <source>
        <dbReference type="Google" id="ProtNLM"/>
    </source>
</evidence>
<evidence type="ECO:0000313" key="2">
    <source>
        <dbReference type="Proteomes" id="UP000214684"/>
    </source>
</evidence>
<proteinExistence type="predicted"/>
<protein>
    <recommendedName>
        <fullName evidence="3">DUF4280 domain-containing protein</fullName>
    </recommendedName>
</protein>
<dbReference type="OrthoDB" id="6717961at2"/>
<dbReference type="RefSeq" id="WP_089481988.1">
    <property type="nucleotide sequence ID" value="NZ_MUGS01000088.1"/>
</dbReference>
<dbReference type="AlphaFoldDB" id="A0A227NHI3"/>
<evidence type="ECO:0000313" key="1">
    <source>
        <dbReference type="EMBL" id="OXE96308.1"/>
    </source>
</evidence>
<sequence length="446" mass="50224">MGKPDITARRKLREEKQEAKNGLKFVIDGAKIRCDLCTIPDGDLKANYDTPSIQDKRVVTVVERDRTSLIFRGNCKKSFLRSSPCASVMKLGEWENPGTVYFQDELAVLLRSTIKCEYGGVDIKIWDCGQRNEINNLNTLGAPVPDFIPINKEEDLFENDTLIADIKPGNDYPEIKDTSGKELVIEFFITTMLKIGKDQFNSLSYAMAFKKLNQGYIMGSNGKTYQKLANKFVTDLTDNKKVSFYRSKDFGNKYFTTKTVNQIEAFRSKKLVKLSNYASKAGENAGYFLTAISFLSSTFDKGEPDAIVLLDAALPTLIAGGNPFAGLILGIMKNQIMKDINEFNAYIAKHLEEVETKKGVVMTEYYIKVMSPKFQILNKYYVYRLTPTALASYLSGQVTSLKKLLIIRDNSPIQETVSEAILVKFTSEGCIVKTIFINDQYAEQKQ</sequence>
<dbReference type="Pfam" id="PF14107">
    <property type="entry name" value="DUF4280"/>
    <property type="match status" value="1"/>
</dbReference>
<dbReference type="EMBL" id="MUGS01000088">
    <property type="protein sequence ID" value="OXE96308.1"/>
    <property type="molecule type" value="Genomic_DNA"/>
</dbReference>
<organism evidence="1 2">
    <name type="scientific">Flavobacterium araucananum</name>
    <dbReference type="NCBI Taxonomy" id="946678"/>
    <lineage>
        <taxon>Bacteria</taxon>
        <taxon>Pseudomonadati</taxon>
        <taxon>Bacteroidota</taxon>
        <taxon>Flavobacteriia</taxon>
        <taxon>Flavobacteriales</taxon>
        <taxon>Flavobacteriaceae</taxon>
        <taxon>Flavobacterium</taxon>
    </lineage>
</organism>
<dbReference type="Proteomes" id="UP000214684">
    <property type="component" value="Unassembled WGS sequence"/>
</dbReference>
<dbReference type="InterPro" id="IPR025460">
    <property type="entry name" value="DUF4280"/>
</dbReference>
<keyword evidence="2" id="KW-1185">Reference proteome</keyword>